<feature type="domain" description="AMP-dependent synthetase/ligase" evidence="1">
    <location>
        <begin position="24"/>
        <end position="397"/>
    </location>
</feature>
<accession>A0A395LMV9</accession>
<sequence>MIPQTTQGTMQPYALTLDKFIDHAAKWHPYAQVVTAREAAPSTRLSYPDLRTNAKRVSAALAQREVAQGECVATLAWNTQAHLECWYAIMGMGAICHTLNPRLLPAQLASMLNQSGARILIASAGLYALAGKVLAEAPLVEDVLLIDGDTDIGMFADGARRVSNMADAMEQAGGTVEWGRFDENAPCGLCFTSGTTGAPKGVTYTHRGNYLHSMRQLQADVAGLTHDDSVLTMVPMFHANAWGLPFSVPAVGGKLVLPGTVSGGAALARLIREEDVTIGVGVPTVWLGLMDHLDQTGANVPTLDRIMVGGAPMPPALMERIEARGIRVQTTWGMTEISPLGTAMPPTARGRDPSLSGIPAIGIDLMLSDAEGTPLEGQRDAEGHLWVRGPSVVETYFGQDAPATKDGWFDTGDLARIDAKGRLAITGRAKDLIKSGGEWINPAEIETIVGAHPDVSMAAVIGREHDKWGERPVLLVELREGTQISDEDLLGTLDGKVASWWRPDAVMRLAHMPLAATGKVDKLRLRSEYGRS</sequence>
<dbReference type="InterPro" id="IPR050237">
    <property type="entry name" value="ATP-dep_AMP-bd_enzyme"/>
</dbReference>
<dbReference type="Proteomes" id="UP000254101">
    <property type="component" value="Unassembled WGS sequence"/>
</dbReference>
<dbReference type="InterPro" id="IPR020845">
    <property type="entry name" value="AMP-binding_CS"/>
</dbReference>
<organism evidence="3 4">
    <name type="scientific">Alteriqipengyuania lutimaris</name>
    <dbReference type="NCBI Taxonomy" id="1538146"/>
    <lineage>
        <taxon>Bacteria</taxon>
        <taxon>Pseudomonadati</taxon>
        <taxon>Pseudomonadota</taxon>
        <taxon>Alphaproteobacteria</taxon>
        <taxon>Sphingomonadales</taxon>
        <taxon>Erythrobacteraceae</taxon>
        <taxon>Alteriqipengyuania</taxon>
    </lineage>
</organism>
<evidence type="ECO:0000313" key="3">
    <source>
        <dbReference type="EMBL" id="RDS78348.1"/>
    </source>
</evidence>
<name>A0A395LMV9_9SPHN</name>
<comment type="caution">
    <text evidence="3">The sequence shown here is derived from an EMBL/GenBank/DDBJ whole genome shotgun (WGS) entry which is preliminary data.</text>
</comment>
<dbReference type="InterPro" id="IPR000873">
    <property type="entry name" value="AMP-dep_synth/lig_dom"/>
</dbReference>
<dbReference type="InterPro" id="IPR042099">
    <property type="entry name" value="ANL_N_sf"/>
</dbReference>
<dbReference type="RefSeq" id="WP_115492571.1">
    <property type="nucleotide sequence ID" value="NZ_JACHWW010000001.1"/>
</dbReference>
<dbReference type="SUPFAM" id="SSF56801">
    <property type="entry name" value="Acetyl-CoA synthetase-like"/>
    <property type="match status" value="1"/>
</dbReference>
<dbReference type="InterPro" id="IPR025110">
    <property type="entry name" value="AMP-bd_C"/>
</dbReference>
<dbReference type="GO" id="GO:0016877">
    <property type="term" value="F:ligase activity, forming carbon-sulfur bonds"/>
    <property type="evidence" value="ECO:0007669"/>
    <property type="project" value="UniProtKB-ARBA"/>
</dbReference>
<evidence type="ECO:0000313" key="4">
    <source>
        <dbReference type="Proteomes" id="UP000254101"/>
    </source>
</evidence>
<dbReference type="AlphaFoldDB" id="A0A395LMV9"/>
<dbReference type="Gene3D" id="3.40.50.12780">
    <property type="entry name" value="N-terminal domain of ligase-like"/>
    <property type="match status" value="1"/>
</dbReference>
<feature type="domain" description="AMP-binding enzyme C-terminal" evidence="2">
    <location>
        <begin position="444"/>
        <end position="519"/>
    </location>
</feature>
<dbReference type="Pfam" id="PF00501">
    <property type="entry name" value="AMP-binding"/>
    <property type="match status" value="1"/>
</dbReference>
<protein>
    <submittedName>
        <fullName evidence="3">AMP-dependent synthetase</fullName>
    </submittedName>
</protein>
<reference evidence="3 4" key="1">
    <citation type="submission" date="2018-07" db="EMBL/GenBank/DDBJ databases">
        <title>Erythrobacter nanhaiensis sp. nov., a novel member of the genus Erythrobacter isolated from the South China Sea.</title>
        <authorList>
            <person name="Chen X."/>
            <person name="Liu J."/>
        </authorList>
    </citation>
    <scope>NUCLEOTIDE SEQUENCE [LARGE SCALE GENOMIC DNA]</scope>
    <source>
        <strain evidence="3 4">S-5</strain>
    </source>
</reference>
<dbReference type="PROSITE" id="PS00455">
    <property type="entry name" value="AMP_BINDING"/>
    <property type="match status" value="1"/>
</dbReference>
<dbReference type="Pfam" id="PF13193">
    <property type="entry name" value="AMP-binding_C"/>
    <property type="match status" value="1"/>
</dbReference>
<dbReference type="EMBL" id="QRBB01000001">
    <property type="protein sequence ID" value="RDS78348.1"/>
    <property type="molecule type" value="Genomic_DNA"/>
</dbReference>
<evidence type="ECO:0000259" key="1">
    <source>
        <dbReference type="Pfam" id="PF00501"/>
    </source>
</evidence>
<proteinExistence type="predicted"/>
<keyword evidence="4" id="KW-1185">Reference proteome</keyword>
<dbReference type="PANTHER" id="PTHR43767:SF11">
    <property type="entry name" value="MEDIUM-CHAIN-FATTY-ACID--COA LIGASE"/>
    <property type="match status" value="1"/>
</dbReference>
<dbReference type="Gene3D" id="3.30.300.30">
    <property type="match status" value="1"/>
</dbReference>
<gene>
    <name evidence="3" type="ORF">DL238_12550</name>
</gene>
<dbReference type="PANTHER" id="PTHR43767">
    <property type="entry name" value="LONG-CHAIN-FATTY-ACID--COA LIGASE"/>
    <property type="match status" value="1"/>
</dbReference>
<evidence type="ECO:0000259" key="2">
    <source>
        <dbReference type="Pfam" id="PF13193"/>
    </source>
</evidence>
<dbReference type="InterPro" id="IPR045851">
    <property type="entry name" value="AMP-bd_C_sf"/>
</dbReference>
<dbReference type="OrthoDB" id="7415522at2"/>